<comment type="caution">
    <text evidence="3">The sequence shown here is derived from an EMBL/GenBank/DDBJ whole genome shotgun (WGS) entry which is preliminary data.</text>
</comment>
<keyword evidence="1" id="KW-0472">Membrane</keyword>
<dbReference type="GeneID" id="57364981"/>
<keyword evidence="1" id="KW-0812">Transmembrane</keyword>
<dbReference type="Proteomes" id="UP001280897">
    <property type="component" value="Unassembled WGS sequence"/>
</dbReference>
<evidence type="ECO:0000256" key="1">
    <source>
        <dbReference type="SAM" id="Phobius"/>
    </source>
</evidence>
<evidence type="ECO:0000313" key="4">
    <source>
        <dbReference type="Proteomes" id="UP001280415"/>
    </source>
</evidence>
<name>A0AAW8YP59_PEDAC</name>
<gene>
    <name evidence="2" type="ORF">R0G89_08895</name>
    <name evidence="3" type="ORF">R0H03_06955</name>
</gene>
<evidence type="ECO:0000313" key="2">
    <source>
        <dbReference type="EMBL" id="MDV2621845.1"/>
    </source>
</evidence>
<dbReference type="EMBL" id="JAWJAV010000005">
    <property type="protein sequence ID" value="MDV2621845.1"/>
    <property type="molecule type" value="Genomic_DNA"/>
</dbReference>
<reference evidence="3" key="1">
    <citation type="journal article" date="2023" name="PeerJ">
        <title>Selection and evaluation of lactic acid bacteria from chicken feces in Thailand as potential probiotics.</title>
        <authorList>
            <person name="Khurajog B."/>
            <person name="Disastra Y."/>
            <person name="Lawwyne L.D."/>
            <person name="Sirichokchatchawan W."/>
            <person name="Niyomtham W."/>
            <person name="Yindee J."/>
            <person name="Hampson D.J."/>
            <person name="Prapasarakul N."/>
        </authorList>
    </citation>
    <scope>NUCLEOTIDE SEQUENCE</scope>
    <source>
        <strain evidence="3">BF14</strain>
        <strain evidence="2">BF9</strain>
    </source>
</reference>
<dbReference type="RefSeq" id="WP_002830834.1">
    <property type="nucleotide sequence ID" value="NZ_BJMF01000009.1"/>
</dbReference>
<proteinExistence type="predicted"/>
<dbReference type="Proteomes" id="UP001280415">
    <property type="component" value="Unassembled WGS sequence"/>
</dbReference>
<keyword evidence="1" id="KW-1133">Transmembrane helix</keyword>
<organism evidence="3 4">
    <name type="scientific">Pediococcus acidilactici</name>
    <dbReference type="NCBI Taxonomy" id="1254"/>
    <lineage>
        <taxon>Bacteria</taxon>
        <taxon>Bacillati</taxon>
        <taxon>Bacillota</taxon>
        <taxon>Bacilli</taxon>
        <taxon>Lactobacillales</taxon>
        <taxon>Lactobacillaceae</taxon>
        <taxon>Pediococcus</taxon>
        <taxon>Pediococcus acidilactici group</taxon>
    </lineage>
</organism>
<protein>
    <submittedName>
        <fullName evidence="3">Uncharacterized protein</fullName>
    </submittedName>
</protein>
<feature type="transmembrane region" description="Helical" evidence="1">
    <location>
        <begin position="20"/>
        <end position="40"/>
    </location>
</feature>
<sequence length="54" mass="6262">MYTNVQKNGMLWIGFSWNGLYHGLAIVSIFFAILAVGTILRSMWARTHFDPTWE</sequence>
<evidence type="ECO:0000313" key="3">
    <source>
        <dbReference type="EMBL" id="MDV2911599.1"/>
    </source>
</evidence>
<dbReference type="AlphaFoldDB" id="A0AAW8YP59"/>
<reference evidence="3" key="2">
    <citation type="submission" date="2023-10" db="EMBL/GenBank/DDBJ databases">
        <authorList>
            <person name="Khurajog B."/>
        </authorList>
    </citation>
    <scope>NUCLEOTIDE SEQUENCE</scope>
    <source>
        <strain evidence="3">BF14</strain>
        <strain evidence="2">BF9</strain>
    </source>
</reference>
<accession>A0AAW8YP59</accession>
<dbReference type="EMBL" id="JAWJAX010000008">
    <property type="protein sequence ID" value="MDV2911599.1"/>
    <property type="molecule type" value="Genomic_DNA"/>
</dbReference>